<evidence type="ECO:0000256" key="1">
    <source>
        <dbReference type="SAM" id="MobiDB-lite"/>
    </source>
</evidence>
<feature type="chain" id="PRO_5047144792" evidence="3">
    <location>
        <begin position="23"/>
        <end position="1853"/>
    </location>
</feature>
<gene>
    <name evidence="5" type="ORF">ACFFSA_40760</name>
</gene>
<evidence type="ECO:0000256" key="2">
    <source>
        <dbReference type="SAM" id="Phobius"/>
    </source>
</evidence>
<evidence type="ECO:0000313" key="6">
    <source>
        <dbReference type="Proteomes" id="UP001589532"/>
    </source>
</evidence>
<dbReference type="RefSeq" id="WP_344987749.1">
    <property type="nucleotide sequence ID" value="NZ_BAAAXV010000002.1"/>
</dbReference>
<dbReference type="InterPro" id="IPR001846">
    <property type="entry name" value="VWF_type-D"/>
</dbReference>
<dbReference type="Gene3D" id="2.60.120.380">
    <property type="match status" value="8"/>
</dbReference>
<keyword evidence="2" id="KW-0812">Transmembrane</keyword>
<dbReference type="Proteomes" id="UP001589532">
    <property type="component" value="Unassembled WGS sequence"/>
</dbReference>
<protein>
    <submittedName>
        <fullName evidence="5">VWD domain-containing protein</fullName>
    </submittedName>
</protein>
<keyword evidence="2" id="KW-0472">Membrane</keyword>
<feature type="domain" description="VWFD" evidence="4">
    <location>
        <begin position="363"/>
        <end position="545"/>
    </location>
</feature>
<feature type="region of interest" description="Disordered" evidence="1">
    <location>
        <begin position="247"/>
        <end position="271"/>
    </location>
</feature>
<evidence type="ECO:0000256" key="3">
    <source>
        <dbReference type="SAM" id="SignalP"/>
    </source>
</evidence>
<keyword evidence="6" id="KW-1185">Reference proteome</keyword>
<organism evidence="5 6">
    <name type="scientific">Nonomuraea helvata</name>
    <dbReference type="NCBI Taxonomy" id="37484"/>
    <lineage>
        <taxon>Bacteria</taxon>
        <taxon>Bacillati</taxon>
        <taxon>Actinomycetota</taxon>
        <taxon>Actinomycetes</taxon>
        <taxon>Streptosporangiales</taxon>
        <taxon>Streptosporangiaceae</taxon>
        <taxon>Nonomuraea</taxon>
    </lineage>
</organism>
<proteinExistence type="predicted"/>
<feature type="signal peptide" evidence="3">
    <location>
        <begin position="1"/>
        <end position="22"/>
    </location>
</feature>
<dbReference type="EMBL" id="JBHMBW010000057">
    <property type="protein sequence ID" value="MFB9629444.1"/>
    <property type="molecule type" value="Genomic_DNA"/>
</dbReference>
<dbReference type="Pfam" id="PF00094">
    <property type="entry name" value="VWD"/>
    <property type="match status" value="1"/>
</dbReference>
<name>A0ABV5SCN8_9ACTN</name>
<sequence>MRRLCVIMVGVLVASLLGPVHETLTARMAAAVTAAAACPPNSNDWSNAGRGEKRCVFNNMYATRRRINNGFCLTARPALGTYIYQQPNECSAGGGIESIGQARAIKYLNDHLGVPPPAQPGAVINPDVQWETYLNNGRDRPDIVYYDRIGTSFAEVVEAKVKGNPDYEGWGRQVGRYVAAIAANGVNGVRAGSVLNRWGGYEDWFQVYGKGKTCPLGGGDKGYQLSTYRATSPASGLLDIREVKKERKCERQKDPADPNSPPAKIPAVDEDDDDFKWEPPDYLLPLIRGIRTVGPTTLAEDIGAYGSVELAAAELTAEIELFLASQAGRAFLIDAGFITVEAALALGVVALVGLILWWYFTHHGSLVKGEPHFTTPDNLGYDLQSVGEFILAQSDKWNLEIQGRLSPASGGRDVSVMFDAAMEAGDHLVEFHEDDLYIDNQKRTLATGQLLHLGKNAFILRKDDKWAVMFDGVAGPALSWRRGAASLYMPPTPDSDLVGLLGNADGNPKNDLRLRDGTQLPANASPTVLHSSFADSWRIDDNESLFTYGPGQSTATFTNKQFPAKIVSVADLTPEQVQLATTQCEANGVPAGLQFNDCILDIALTADTSFAKAAAEQTKAILDPTALAVNEDGDLAIDFQGALSSNVRPSRVSTDPAVSTFAGPFSGTDSYRFYAQALPSHKSGTLSFDLLAVGDWASDSDTETVQVETDRGTPYTITPSTLTPAATGNLATGLPWAKYRITMPVTHNKSQIEFKTTATGVAGISNQALGIDNVNLDLDVTPPQTFTVSLPFTASDGVPAAGAGNLESEVARDEYQFTLGQPGSIFVDAQECPGLWFNWELFNAAGASVASNSLCGGKRLDGLAAGAYRLRVSPHEDEFGAYKLSVSTIAPDVVKTAAIGGPKVSLATTQPGQYGTWTFAGTAGQKVSFEFTDGTLSSSTDATLRVKRPDGAVLASQSCGKTCFIDTETLPVTGTYSVVWDPKDAKTGSLALQLFEVTDLTGTVALGAPSTLTSTVPGQDAYWSFAGKAGQQIAFGVSGLTSSAYASVRKPDGTPLYGSTYCSTACAFNTVALPADGTYTIVVDPTAARPGPMTAGVIAGDVTGSLTVGGAPVKLTTAGPGQNAIWSFTGTAGQRIAFALTGGTWDNNGYARASVRNPDGSDLFKPTYCQPSCTFDTVTLPVTGTYTVVADPYGAAVGSISAQVTAGDVTGSLTAGGAPVKLTTTGPGQNATWSYAGTAGQRIAFALTGGTWDNNGYARASVRNPDGSDLFKPTYCQPSCAFDTSTLPVTGTYTVVADPYGTAVGSISAQVVAGDVTGTLTPGGAAVKLTTTDPGQNPTWSLAGKSGQRISITISGGTFTSAQASVLGPDGSVFLPKKSCSTSCFFDATVLPADGTYQVVVDPSGIYTGSASAQANLVAQDVAAQVTVGGGASTLTTTIAGQHGVWTFAGTEGQQVSFNFTGSTFTSSSDVKVKVRKPDGTDLVADTRCGVNCLLEPTVLPVTGTYTVELNPQNAKTGSLALQLYTVTHLTGSLIVGGAASSLTTTTPGQNGTWSFTGTSGQLVSFNFTDANFASTTGARVSVKKPDGTVLVAATYCGRNCFLEPIALPVAGTYTVEFDPQDGNVGKLTAQLYSITHLTGNVTVGGAASSLTTTTPGQNGTWSFSGTSGRLVSFNFTDATFANSTGAQVTVKKPDGTVLVAATYCGRNCFLDPVALPATGTYTVEFNPRDEQVGKLTLKTYLVADLSPVSITIGGATSTLTTTTPGQNGTWTFNGTANQKVTFTFTNSSFGSSVDAQVSVKKPDGTALGSPTYCGRNCTISATTLPATGTYTILFDPKAEKTGALTVKLAPAS</sequence>
<dbReference type="PROSITE" id="PS51233">
    <property type="entry name" value="VWFD"/>
    <property type="match status" value="1"/>
</dbReference>
<dbReference type="SMART" id="SM00216">
    <property type="entry name" value="VWD"/>
    <property type="match status" value="1"/>
</dbReference>
<reference evidence="5 6" key="1">
    <citation type="submission" date="2024-09" db="EMBL/GenBank/DDBJ databases">
        <authorList>
            <person name="Sun Q."/>
            <person name="Mori K."/>
        </authorList>
    </citation>
    <scope>NUCLEOTIDE SEQUENCE [LARGE SCALE GENOMIC DNA]</scope>
    <source>
        <strain evidence="5 6">JCM 3143</strain>
    </source>
</reference>
<evidence type="ECO:0000259" key="4">
    <source>
        <dbReference type="PROSITE" id="PS51233"/>
    </source>
</evidence>
<feature type="compositionally biased region" description="Basic and acidic residues" evidence="1">
    <location>
        <begin position="247"/>
        <end position="256"/>
    </location>
</feature>
<comment type="caution">
    <text evidence="5">The sequence shown here is derived from an EMBL/GenBank/DDBJ whole genome shotgun (WGS) entry which is preliminary data.</text>
</comment>
<evidence type="ECO:0000313" key="5">
    <source>
        <dbReference type="EMBL" id="MFB9629444.1"/>
    </source>
</evidence>
<keyword evidence="2" id="KW-1133">Transmembrane helix</keyword>
<accession>A0ABV5SCN8</accession>
<feature type="transmembrane region" description="Helical" evidence="2">
    <location>
        <begin position="335"/>
        <end position="360"/>
    </location>
</feature>
<keyword evidence="3" id="KW-0732">Signal</keyword>